<accession>A0A410P631</accession>
<organism evidence="1 2">
    <name type="scientific">Velamenicoccus archaeovorus</name>
    <dbReference type="NCBI Taxonomy" id="1930593"/>
    <lineage>
        <taxon>Bacteria</taxon>
        <taxon>Pseudomonadati</taxon>
        <taxon>Candidatus Omnitrophota</taxon>
        <taxon>Candidatus Velamenicoccus</taxon>
    </lineage>
</organism>
<evidence type="ECO:0008006" key="3">
    <source>
        <dbReference type="Google" id="ProtNLM"/>
    </source>
</evidence>
<sequence length="62" mass="7034">MSVKQQPNIVNDAIIKEIHDAVRSLTYGTVTIKIHDARIIQIEVTERTRFDDAWKIEEGGGI</sequence>
<dbReference type="Proteomes" id="UP000287243">
    <property type="component" value="Chromosome"/>
</dbReference>
<dbReference type="Pfam" id="PF10055">
    <property type="entry name" value="DUF2292"/>
    <property type="match status" value="1"/>
</dbReference>
<evidence type="ECO:0000313" key="2">
    <source>
        <dbReference type="Proteomes" id="UP000287243"/>
    </source>
</evidence>
<dbReference type="EMBL" id="CP019384">
    <property type="protein sequence ID" value="QAT17414.1"/>
    <property type="molecule type" value="Genomic_DNA"/>
</dbReference>
<evidence type="ECO:0000313" key="1">
    <source>
        <dbReference type="EMBL" id="QAT17414.1"/>
    </source>
</evidence>
<keyword evidence="2" id="KW-1185">Reference proteome</keyword>
<gene>
    <name evidence="1" type="ORF">BU251_06630</name>
</gene>
<dbReference type="InterPro" id="IPR018743">
    <property type="entry name" value="DUF2292"/>
</dbReference>
<name>A0A410P631_VELA1</name>
<protein>
    <recommendedName>
        <fullName evidence="3">DUF2292 domain-containing protein</fullName>
    </recommendedName>
</protein>
<dbReference type="AlphaFoldDB" id="A0A410P631"/>
<reference evidence="1 2" key="1">
    <citation type="submission" date="2017-01" db="EMBL/GenBank/DDBJ databases">
        <title>First insights into the biology of 'candidatus Vampirococcus archaeovorus'.</title>
        <authorList>
            <person name="Kizina J."/>
            <person name="Jordan S."/>
            <person name="Stueber K."/>
            <person name="Reinhardt R."/>
            <person name="Harder J."/>
        </authorList>
    </citation>
    <scope>NUCLEOTIDE SEQUENCE [LARGE SCALE GENOMIC DNA]</scope>
    <source>
        <strain evidence="1 2">LiM</strain>
    </source>
</reference>
<proteinExistence type="predicted"/>
<dbReference type="OrthoDB" id="2382414at2"/>
<dbReference type="KEGG" id="vai:BU251_06630"/>
<dbReference type="RefSeq" id="WP_128700243.1">
    <property type="nucleotide sequence ID" value="NZ_CP019384.1"/>
</dbReference>